<sequence length="142" mass="15270">MAARPQCSGCATLKVLGAVTHTGNGDMLFMTADVLVWFVASCLRVGPQANSRMTSSDRFEYFAGRRKGNSGVQAPLRTALTRAALAPTGHRLLSSRHRLSRSWPILVCRRGAPESSSGVWICVGGDASGHHNWRQVSLPHGT</sequence>
<reference evidence="1" key="1">
    <citation type="submission" date="2013-11" db="EMBL/GenBank/DDBJ databases">
        <title>The Genome Sequence of Phytophthora parasitica CHvinca01.</title>
        <authorList>
            <consortium name="The Broad Institute Genomics Platform"/>
            <person name="Russ C."/>
            <person name="Tyler B."/>
            <person name="Panabieres F."/>
            <person name="Shan W."/>
            <person name="Tripathy S."/>
            <person name="Grunwald N."/>
            <person name="Machado M."/>
            <person name="Johnson C.S."/>
            <person name="Arredondo F."/>
            <person name="Hong C."/>
            <person name="Coffey M."/>
            <person name="Young S.K."/>
            <person name="Zeng Q."/>
            <person name="Gargeya S."/>
            <person name="Fitzgerald M."/>
            <person name="Abouelleil A."/>
            <person name="Alvarado L."/>
            <person name="Chapman S.B."/>
            <person name="Gainer-Dewar J."/>
            <person name="Goldberg J."/>
            <person name="Griggs A."/>
            <person name="Gujja S."/>
            <person name="Hansen M."/>
            <person name="Howarth C."/>
            <person name="Imamovic A."/>
            <person name="Ireland A."/>
            <person name="Larimer J."/>
            <person name="McCowan C."/>
            <person name="Murphy C."/>
            <person name="Pearson M."/>
            <person name="Poon T.W."/>
            <person name="Priest M."/>
            <person name="Roberts A."/>
            <person name="Saif S."/>
            <person name="Shea T."/>
            <person name="Sykes S."/>
            <person name="Wortman J."/>
            <person name="Nusbaum C."/>
            <person name="Birren B."/>
        </authorList>
    </citation>
    <scope>NUCLEOTIDE SEQUENCE [LARGE SCALE GENOMIC DNA]</scope>
    <source>
        <strain evidence="1">CHvinca01</strain>
    </source>
</reference>
<accession>W2KLZ5</accession>
<dbReference type="Proteomes" id="UP000054423">
    <property type="component" value="Unassembled WGS sequence"/>
</dbReference>
<name>W2KLZ5_PHYNI</name>
<dbReference type="AlphaFoldDB" id="W2KLZ5"/>
<evidence type="ECO:0000313" key="1">
    <source>
        <dbReference type="EMBL" id="ETL86188.1"/>
    </source>
</evidence>
<proteinExistence type="predicted"/>
<organism evidence="1">
    <name type="scientific">Phytophthora nicotianae</name>
    <name type="common">Potato buckeye rot agent</name>
    <name type="synonym">Phytophthora parasitica</name>
    <dbReference type="NCBI Taxonomy" id="4792"/>
    <lineage>
        <taxon>Eukaryota</taxon>
        <taxon>Sar</taxon>
        <taxon>Stramenopiles</taxon>
        <taxon>Oomycota</taxon>
        <taxon>Peronosporomycetes</taxon>
        <taxon>Peronosporales</taxon>
        <taxon>Peronosporaceae</taxon>
        <taxon>Phytophthora</taxon>
    </lineage>
</organism>
<protein>
    <submittedName>
        <fullName evidence="1">Uncharacterized protein</fullName>
    </submittedName>
</protein>
<gene>
    <name evidence="1" type="ORF">L917_14367</name>
</gene>
<dbReference type="EMBL" id="KI681400">
    <property type="protein sequence ID" value="ETL86188.1"/>
    <property type="molecule type" value="Genomic_DNA"/>
</dbReference>